<evidence type="ECO:0000313" key="4">
    <source>
        <dbReference type="Proteomes" id="UP000244336"/>
    </source>
</evidence>
<dbReference type="InterPro" id="IPR018203">
    <property type="entry name" value="GDP_dissociation_inhibitor"/>
</dbReference>
<dbReference type="Pfam" id="PF00996">
    <property type="entry name" value="GDI"/>
    <property type="match status" value="1"/>
</dbReference>
<feature type="compositionally biased region" description="Pro residues" evidence="2">
    <location>
        <begin position="41"/>
        <end position="54"/>
    </location>
</feature>
<evidence type="ECO:0000313" key="3">
    <source>
        <dbReference type="EMBL" id="PUZ40154.1"/>
    </source>
</evidence>
<dbReference type="Proteomes" id="UP000244336">
    <property type="component" value="Chromosome 9"/>
</dbReference>
<gene>
    <name evidence="3" type="ORF">GQ55_9G401700</name>
</gene>
<evidence type="ECO:0000256" key="2">
    <source>
        <dbReference type="SAM" id="MobiDB-lite"/>
    </source>
</evidence>
<reference evidence="3 4" key="1">
    <citation type="submission" date="2018-04" db="EMBL/GenBank/DDBJ databases">
        <title>WGS assembly of Panicum hallii var. hallii HAL2.</title>
        <authorList>
            <person name="Lovell J."/>
            <person name="Jenkins J."/>
            <person name="Lowry D."/>
            <person name="Mamidi S."/>
            <person name="Sreedasyam A."/>
            <person name="Weng X."/>
            <person name="Barry K."/>
            <person name="Bonette J."/>
            <person name="Campitelli B."/>
            <person name="Daum C."/>
            <person name="Gordon S."/>
            <person name="Gould B."/>
            <person name="Lipzen A."/>
            <person name="MacQueen A."/>
            <person name="Palacio-Mejia J."/>
            <person name="Plott C."/>
            <person name="Shakirov E."/>
            <person name="Shu S."/>
            <person name="Yoshinaga Y."/>
            <person name="Zane M."/>
            <person name="Rokhsar D."/>
            <person name="Grimwood J."/>
            <person name="Schmutz J."/>
            <person name="Juenger T."/>
        </authorList>
    </citation>
    <scope>NUCLEOTIDE SEQUENCE [LARGE SCALE GENOMIC DNA]</scope>
    <source>
        <strain evidence="4">cv. HAL2</strain>
    </source>
</reference>
<dbReference type="Gramene" id="PUZ40154">
    <property type="protein sequence ID" value="PUZ40154"/>
    <property type="gene ID" value="GQ55_9G401700"/>
</dbReference>
<evidence type="ECO:0000256" key="1">
    <source>
        <dbReference type="ARBA" id="ARBA00005593"/>
    </source>
</evidence>
<feature type="compositionally biased region" description="Low complexity" evidence="2">
    <location>
        <begin position="59"/>
        <end position="74"/>
    </location>
</feature>
<dbReference type="AlphaFoldDB" id="A0A2T7C9Z3"/>
<accession>A0A2T7C9Z3</accession>
<comment type="similarity">
    <text evidence="1">Belongs to the Rab GDI family.</text>
</comment>
<proteinExistence type="inferred from homology"/>
<name>A0A2T7C9Z3_9POAL</name>
<protein>
    <submittedName>
        <fullName evidence="3">Uncharacterized protein</fullName>
    </submittedName>
</protein>
<organism evidence="3 4">
    <name type="scientific">Panicum hallii var. hallii</name>
    <dbReference type="NCBI Taxonomy" id="1504633"/>
    <lineage>
        <taxon>Eukaryota</taxon>
        <taxon>Viridiplantae</taxon>
        <taxon>Streptophyta</taxon>
        <taxon>Embryophyta</taxon>
        <taxon>Tracheophyta</taxon>
        <taxon>Spermatophyta</taxon>
        <taxon>Magnoliopsida</taxon>
        <taxon>Liliopsida</taxon>
        <taxon>Poales</taxon>
        <taxon>Poaceae</taxon>
        <taxon>PACMAD clade</taxon>
        <taxon>Panicoideae</taxon>
        <taxon>Panicodae</taxon>
        <taxon>Paniceae</taxon>
        <taxon>Panicinae</taxon>
        <taxon>Panicum</taxon>
        <taxon>Panicum sect. Panicum</taxon>
    </lineage>
</organism>
<dbReference type="OrthoDB" id="9446342at2759"/>
<feature type="compositionally biased region" description="Low complexity" evidence="2">
    <location>
        <begin position="11"/>
        <end position="22"/>
    </location>
</feature>
<keyword evidence="4" id="KW-1185">Reference proteome</keyword>
<dbReference type="STRING" id="1504633.A0A2T7C9Z3"/>
<feature type="region of interest" description="Disordered" evidence="2">
    <location>
        <begin position="1"/>
        <end position="74"/>
    </location>
</feature>
<dbReference type="GO" id="GO:0007264">
    <property type="term" value="P:small GTPase-mediated signal transduction"/>
    <property type="evidence" value="ECO:0007669"/>
    <property type="project" value="InterPro"/>
</dbReference>
<dbReference type="InterPro" id="IPR036188">
    <property type="entry name" value="FAD/NAD-bd_sf"/>
</dbReference>
<dbReference type="Gene3D" id="3.50.50.60">
    <property type="entry name" value="FAD/NAD(P)-binding domain"/>
    <property type="match status" value="1"/>
</dbReference>
<dbReference type="GO" id="GO:0005092">
    <property type="term" value="F:GDP-dissociation inhibitor activity"/>
    <property type="evidence" value="ECO:0007669"/>
    <property type="project" value="InterPro"/>
</dbReference>
<sequence>MEQIAAARGLETSTEQTTAAASPPVSNRHGASRHGPSSPCVAPPPPPRPAPAPVRRPRPCAAAPPARPRALAPPRAAMDEEYDVIVLGTGLKECILSGLLSVDGLKAPELFTTTPALAIPKAIANTDMSLGRRWSISTCS</sequence>
<dbReference type="EMBL" id="CM009757">
    <property type="protein sequence ID" value="PUZ40154.1"/>
    <property type="molecule type" value="Genomic_DNA"/>
</dbReference>